<dbReference type="Proteomes" id="UP000261174">
    <property type="component" value="Unassembled WGS sequence"/>
</dbReference>
<feature type="chain" id="PRO_5017716445" evidence="1">
    <location>
        <begin position="24"/>
        <end position="583"/>
    </location>
</feature>
<protein>
    <submittedName>
        <fullName evidence="2">DUF4836 family protein</fullName>
    </submittedName>
</protein>
<evidence type="ECO:0000313" key="3">
    <source>
        <dbReference type="Proteomes" id="UP000261174"/>
    </source>
</evidence>
<dbReference type="PROSITE" id="PS51257">
    <property type="entry name" value="PROKAR_LIPOPROTEIN"/>
    <property type="match status" value="1"/>
</dbReference>
<dbReference type="Pfam" id="PF16120">
    <property type="entry name" value="DUF4836"/>
    <property type="match status" value="1"/>
</dbReference>
<dbReference type="EMBL" id="QTJV01000002">
    <property type="protein sequence ID" value="RFM35629.1"/>
    <property type="molecule type" value="Genomic_DNA"/>
</dbReference>
<proteinExistence type="predicted"/>
<keyword evidence="1" id="KW-0732">Signal</keyword>
<reference evidence="2 3" key="1">
    <citation type="submission" date="2018-08" db="EMBL/GenBank/DDBJ databases">
        <title>Chitinophaga sp. K20C18050901, a novel bacterium isolated from forest soil.</title>
        <authorList>
            <person name="Wang C."/>
        </authorList>
    </citation>
    <scope>NUCLEOTIDE SEQUENCE [LARGE SCALE GENOMIC DNA]</scope>
    <source>
        <strain evidence="2 3">K20C18050901</strain>
    </source>
</reference>
<feature type="signal peptide" evidence="1">
    <location>
        <begin position="1"/>
        <end position="23"/>
    </location>
</feature>
<organism evidence="2 3">
    <name type="scientific">Chitinophaga silvisoli</name>
    <dbReference type="NCBI Taxonomy" id="2291814"/>
    <lineage>
        <taxon>Bacteria</taxon>
        <taxon>Pseudomonadati</taxon>
        <taxon>Bacteroidota</taxon>
        <taxon>Chitinophagia</taxon>
        <taxon>Chitinophagales</taxon>
        <taxon>Chitinophagaceae</taxon>
        <taxon>Chitinophaga</taxon>
    </lineage>
</organism>
<dbReference type="InterPro" id="IPR032276">
    <property type="entry name" value="DUF4836"/>
</dbReference>
<evidence type="ECO:0000313" key="2">
    <source>
        <dbReference type="EMBL" id="RFM35629.1"/>
    </source>
</evidence>
<dbReference type="OrthoDB" id="609910at2"/>
<accession>A0A3E1P618</accession>
<gene>
    <name evidence="2" type="ORF">DXN04_09645</name>
</gene>
<dbReference type="RefSeq" id="WP_116853118.1">
    <property type="nucleotide sequence ID" value="NZ_QTJV01000002.1"/>
</dbReference>
<name>A0A3E1P618_9BACT</name>
<dbReference type="AlphaFoldDB" id="A0A3E1P618"/>
<sequence>MTKMFSKVLLTAVTAAVMLSACSKVPDQSKYIPKTAGVVLSINSKQITNKLVTNGLTMEKMFSALQDKDTANPAMKAWKDAENSGVDLQNNFFVSVVFNGSQQSYVTLTGGLKDAAKFEAYLKKNLPSFTLQKKNDFQYVWEGDQEAVIGWNKETVIYLRGVDANKLKNGGLPGGMPGGIPGGGFDEDEDDSSAVDSAVATQVRYEATDAQATWVAEADHLFHLKKDESAADISAFHDLLKNNADLSVYVNPEPMYASQGAAIPANLKKLLEGSYYTGAVNFEKGKVVMDGVSYAGKDLADIYKKYGKTESDVKLLEQYPSDNILGFMVYGFDFRMVGDIVKATGLDGMANISLRMYSGNQNLTLDDILNAFNGQMFFAASDLSVKKTPSTVVQGDSITRTDVKWVFAMKVGDKAAFEKVMSIPALQTFVSKQGNKYVLAPMMQQPGMPALNIDDKLITVANDQPTLDAYLGGKGKAGGLDNSFVSKIKGNPMGAYINFEKIAAAIPDNEIPESGKAIAGQVKDLLKDATAITHPFDGKSQHSEVVLNFRKQDENSLVQLVNLGTNVAKFVQEEKKADTSVVY</sequence>
<keyword evidence="3" id="KW-1185">Reference proteome</keyword>
<evidence type="ECO:0000256" key="1">
    <source>
        <dbReference type="SAM" id="SignalP"/>
    </source>
</evidence>
<comment type="caution">
    <text evidence="2">The sequence shown here is derived from an EMBL/GenBank/DDBJ whole genome shotgun (WGS) entry which is preliminary data.</text>
</comment>